<sequence length="106" mass="11895">MAQSTVRPKNYTDEMVTTMHTQYTANPTRETVDELAEQFGKSVRSIIAKLSREGIYVAQPRVTKTGEPVVRKAELVSQLNEHFGEEFPTLIKASKVDLQNLLDAIS</sequence>
<gene>
    <name evidence="2" type="ORF">METZ01_LOCUS462260</name>
</gene>
<dbReference type="AlphaFoldDB" id="A0A383ANC3"/>
<reference evidence="2" key="1">
    <citation type="submission" date="2018-05" db="EMBL/GenBank/DDBJ databases">
        <authorList>
            <person name="Lanie J.A."/>
            <person name="Ng W.-L."/>
            <person name="Kazmierczak K.M."/>
            <person name="Andrzejewski T.M."/>
            <person name="Davidsen T.M."/>
            <person name="Wayne K.J."/>
            <person name="Tettelin H."/>
            <person name="Glass J.I."/>
            <person name="Rusch D."/>
            <person name="Podicherti R."/>
            <person name="Tsui H.-C.T."/>
            <person name="Winkler M.E."/>
        </authorList>
    </citation>
    <scope>NUCLEOTIDE SEQUENCE</scope>
</reference>
<protein>
    <submittedName>
        <fullName evidence="2">Uncharacterized protein</fullName>
    </submittedName>
</protein>
<accession>A0A383ANC3</accession>
<organism evidence="2">
    <name type="scientific">marine metagenome</name>
    <dbReference type="NCBI Taxonomy" id="408172"/>
    <lineage>
        <taxon>unclassified sequences</taxon>
        <taxon>metagenomes</taxon>
        <taxon>ecological metagenomes</taxon>
    </lineage>
</organism>
<evidence type="ECO:0000256" key="1">
    <source>
        <dbReference type="SAM" id="MobiDB-lite"/>
    </source>
</evidence>
<dbReference type="EMBL" id="UINC01193677">
    <property type="protein sequence ID" value="SVE09406.1"/>
    <property type="molecule type" value="Genomic_DNA"/>
</dbReference>
<proteinExistence type="predicted"/>
<evidence type="ECO:0000313" key="2">
    <source>
        <dbReference type="EMBL" id="SVE09406.1"/>
    </source>
</evidence>
<feature type="region of interest" description="Disordered" evidence="1">
    <location>
        <begin position="1"/>
        <end position="25"/>
    </location>
</feature>
<name>A0A383ANC3_9ZZZZ</name>